<name>A0AAJ1TYU7_9HYPH</name>
<accession>A0AAJ1TYU7</accession>
<reference evidence="3" key="1">
    <citation type="submission" date="2023-07" db="EMBL/GenBank/DDBJ databases">
        <title>Genomic Encyclopedia of Type Strains, Phase IV (KMG-IV): sequencing the most valuable type-strain genomes for metagenomic binning, comparative biology and taxonomic classification.</title>
        <authorList>
            <person name="Goeker M."/>
        </authorList>
    </citation>
    <scope>NUCLEOTIDE SEQUENCE</scope>
    <source>
        <strain evidence="3">DSM 19569</strain>
    </source>
</reference>
<dbReference type="Pfam" id="PF13546">
    <property type="entry name" value="DDE_5"/>
    <property type="match status" value="1"/>
</dbReference>
<dbReference type="EMBL" id="JAUSWL010000024">
    <property type="protein sequence ID" value="MDQ0547314.1"/>
    <property type="molecule type" value="Genomic_DNA"/>
</dbReference>
<gene>
    <name evidence="3" type="ORF">QO001_006273</name>
</gene>
<dbReference type="AlphaFoldDB" id="A0AAJ1TYU7"/>
<dbReference type="SUPFAM" id="SSF53098">
    <property type="entry name" value="Ribonuclease H-like"/>
    <property type="match status" value="1"/>
</dbReference>
<dbReference type="InterPro" id="IPR039365">
    <property type="entry name" value="IS701-like"/>
</dbReference>
<evidence type="ECO:0000313" key="3">
    <source>
        <dbReference type="EMBL" id="MDQ0547314.1"/>
    </source>
</evidence>
<dbReference type="NCBIfam" id="NF033540">
    <property type="entry name" value="transpos_IS701"/>
    <property type="match status" value="1"/>
</dbReference>
<organism evidence="3 4">
    <name type="scientific">Methylobacterium brachiatum</name>
    <dbReference type="NCBI Taxonomy" id="269660"/>
    <lineage>
        <taxon>Bacteria</taxon>
        <taxon>Pseudomonadati</taxon>
        <taxon>Pseudomonadota</taxon>
        <taxon>Alphaproteobacteria</taxon>
        <taxon>Hyphomicrobiales</taxon>
        <taxon>Methylobacteriaceae</taxon>
        <taxon>Methylobacterium</taxon>
    </lineage>
</organism>
<dbReference type="InterPro" id="IPR012337">
    <property type="entry name" value="RNaseH-like_sf"/>
</dbReference>
<protein>
    <submittedName>
        <fullName evidence="3">SRSO17 transposase</fullName>
    </submittedName>
</protein>
<dbReference type="Proteomes" id="UP001223420">
    <property type="component" value="Unassembled WGS sequence"/>
</dbReference>
<sequence length="387" mass="42600">MAARIAPARVQATHQALHHFVAKGEWSDSALLAQVRSEILPVIKSQGPIQAWIVDDTGFPKKGRHSVGVGRQYCGQIGKQDNCQVAVTLSVANTQASLPVAYRLYLPEAWVQDPARRSKAGVPEDICFQTKPEIALDQIRAALADGVPPDLVLADAGYGIDTAFRTALTALGLRYSVGVQSSTSLWAPGTAPLPPKPWSGRGRPPTRVRRSPEQKPLSAEKLARSLPEPAWQHVTWRAGTNGLLASRFAAVRARPAHRDELRHEPRPEEWFLIEWPEGEDAPTKYWLSTLPPETPLAELVSQTKLRWRIERDYQELKQEIGLGHYEGRSWRGFHHHASLCIAAYGFLVSERGRFPPSGPDIIGRKALALPAGYRPRGAPNPAGATRA</sequence>
<dbReference type="PANTHER" id="PTHR33627:SF1">
    <property type="entry name" value="TRANSPOSASE"/>
    <property type="match status" value="1"/>
</dbReference>
<comment type="caution">
    <text evidence="3">The sequence shown here is derived from an EMBL/GenBank/DDBJ whole genome shotgun (WGS) entry which is preliminary data.</text>
</comment>
<proteinExistence type="predicted"/>
<evidence type="ECO:0000313" key="4">
    <source>
        <dbReference type="Proteomes" id="UP001223420"/>
    </source>
</evidence>
<evidence type="ECO:0000256" key="1">
    <source>
        <dbReference type="SAM" id="MobiDB-lite"/>
    </source>
</evidence>
<evidence type="ECO:0000259" key="2">
    <source>
        <dbReference type="Pfam" id="PF13546"/>
    </source>
</evidence>
<feature type="region of interest" description="Disordered" evidence="1">
    <location>
        <begin position="186"/>
        <end position="219"/>
    </location>
</feature>
<dbReference type="PANTHER" id="PTHR33627">
    <property type="entry name" value="TRANSPOSASE"/>
    <property type="match status" value="1"/>
</dbReference>
<feature type="domain" description="Transposase IS701-like DDE" evidence="2">
    <location>
        <begin position="3"/>
        <end position="242"/>
    </location>
</feature>
<dbReference type="InterPro" id="IPR038721">
    <property type="entry name" value="IS701-like_DDE_dom"/>
</dbReference>